<dbReference type="SUPFAM" id="SSF52768">
    <property type="entry name" value="Arginase/deacetylase"/>
    <property type="match status" value="1"/>
</dbReference>
<sequence>MDHNVFDYQVQRLTPKQLREPPNALSDWVRGHGFKQVAVHFDLDALSPTAFRSIYPAEPGTDPADFPATVGQLTLPEVANLLTQLDQNAELVGLTVAEHMAWDALNLR</sequence>
<dbReference type="AlphaFoldDB" id="A0AAJ5ZUD4"/>
<dbReference type="RefSeq" id="WP_261605009.1">
    <property type="nucleotide sequence ID" value="NZ_CALYNG010000024.1"/>
</dbReference>
<evidence type="ECO:0000313" key="1">
    <source>
        <dbReference type="EMBL" id="WFR89008.1"/>
    </source>
</evidence>
<dbReference type="InterPro" id="IPR023696">
    <property type="entry name" value="Ureohydrolase_dom_sf"/>
</dbReference>
<accession>A0AAJ5ZUD4</accession>
<reference evidence="1" key="1">
    <citation type="submission" date="2023-04" db="EMBL/GenBank/DDBJ databases">
        <title>Genomic of Limosilactobacillus fermentum MSJK0025.</title>
        <authorList>
            <person name="Yang S."/>
        </authorList>
    </citation>
    <scope>NUCLEOTIDE SEQUENCE</scope>
    <source>
        <strain evidence="1">MSJK0025</strain>
    </source>
</reference>
<proteinExistence type="predicted"/>
<dbReference type="Gene3D" id="3.40.800.10">
    <property type="entry name" value="Ureohydrolase domain"/>
    <property type="match status" value="1"/>
</dbReference>
<name>A0AAJ5ZUD4_LIMFE</name>
<gene>
    <name evidence="1" type="ORF">P8634_09705</name>
</gene>
<evidence type="ECO:0000313" key="2">
    <source>
        <dbReference type="Proteomes" id="UP001218104"/>
    </source>
</evidence>
<dbReference type="EMBL" id="CP121468">
    <property type="protein sequence ID" value="WFR89008.1"/>
    <property type="molecule type" value="Genomic_DNA"/>
</dbReference>
<organism evidence="1 2">
    <name type="scientific">Limosilactobacillus fermentum</name>
    <name type="common">Lactobacillus fermentum</name>
    <dbReference type="NCBI Taxonomy" id="1613"/>
    <lineage>
        <taxon>Bacteria</taxon>
        <taxon>Bacillati</taxon>
        <taxon>Bacillota</taxon>
        <taxon>Bacilli</taxon>
        <taxon>Lactobacillales</taxon>
        <taxon>Lactobacillaceae</taxon>
        <taxon>Limosilactobacillus</taxon>
    </lineage>
</organism>
<protein>
    <submittedName>
        <fullName evidence="1">Uncharacterized protein</fullName>
    </submittedName>
</protein>
<dbReference type="Proteomes" id="UP001218104">
    <property type="component" value="Chromosome"/>
</dbReference>